<dbReference type="InterPro" id="IPR002692">
    <property type="entry name" value="S45"/>
</dbReference>
<name>A0AAU7Z5Q1_9BACT</name>
<keyword evidence="2 7" id="KW-0732">Signal</keyword>
<keyword evidence="6" id="KW-0479">Metal-binding</keyword>
<evidence type="ECO:0000256" key="3">
    <source>
        <dbReference type="ARBA" id="ARBA00022801"/>
    </source>
</evidence>
<evidence type="ECO:0000313" key="8">
    <source>
        <dbReference type="EMBL" id="XCB23825.1"/>
    </source>
</evidence>
<evidence type="ECO:0000256" key="5">
    <source>
        <dbReference type="PIRSR" id="PIRSR001227-1"/>
    </source>
</evidence>
<dbReference type="InterPro" id="IPR043147">
    <property type="entry name" value="Penicillin_amidase_A-knob"/>
</dbReference>
<dbReference type="GO" id="GO:0016811">
    <property type="term" value="F:hydrolase activity, acting on carbon-nitrogen (but not peptide) bonds, in linear amides"/>
    <property type="evidence" value="ECO:0007669"/>
    <property type="project" value="InterPro"/>
</dbReference>
<comment type="similarity">
    <text evidence="1">Belongs to the peptidase S45 family.</text>
</comment>
<dbReference type="Gene3D" id="1.10.1400.10">
    <property type="match status" value="1"/>
</dbReference>
<dbReference type="GO" id="GO:0046872">
    <property type="term" value="F:metal ion binding"/>
    <property type="evidence" value="ECO:0007669"/>
    <property type="project" value="UniProtKB-KW"/>
</dbReference>
<dbReference type="Gene3D" id="1.10.439.10">
    <property type="entry name" value="Penicillin Amidohydrolase, domain 1"/>
    <property type="match status" value="1"/>
</dbReference>
<dbReference type="Pfam" id="PF01804">
    <property type="entry name" value="Penicil_amidase"/>
    <property type="match status" value="1"/>
</dbReference>
<feature type="signal peptide" evidence="7">
    <location>
        <begin position="1"/>
        <end position="23"/>
    </location>
</feature>
<dbReference type="EMBL" id="CP132938">
    <property type="protein sequence ID" value="XCB23825.1"/>
    <property type="molecule type" value="Genomic_DNA"/>
</dbReference>
<dbReference type="InterPro" id="IPR029055">
    <property type="entry name" value="Ntn_hydrolases_N"/>
</dbReference>
<evidence type="ECO:0000256" key="4">
    <source>
        <dbReference type="ARBA" id="ARBA00023145"/>
    </source>
</evidence>
<proteinExistence type="inferred from homology"/>
<dbReference type="InterPro" id="IPR014395">
    <property type="entry name" value="Pen/GL7ACA/AHL_acylase"/>
</dbReference>
<dbReference type="PIRSF" id="PIRSF001227">
    <property type="entry name" value="Pen_acylase"/>
    <property type="match status" value="1"/>
</dbReference>
<feature type="active site" description="Nucleophile" evidence="5">
    <location>
        <position position="211"/>
    </location>
</feature>
<organism evidence="8">
    <name type="scientific">Tunturiibacter gelidiferens</name>
    <dbReference type="NCBI Taxonomy" id="3069689"/>
    <lineage>
        <taxon>Bacteria</taxon>
        <taxon>Pseudomonadati</taxon>
        <taxon>Acidobacteriota</taxon>
        <taxon>Terriglobia</taxon>
        <taxon>Terriglobales</taxon>
        <taxon>Acidobacteriaceae</taxon>
        <taxon>Tunturiibacter</taxon>
    </lineage>
</organism>
<dbReference type="Gene3D" id="2.30.120.10">
    <property type="match status" value="1"/>
</dbReference>
<feature type="chain" id="PRO_5043694868" evidence="7">
    <location>
        <begin position="24"/>
        <end position="752"/>
    </location>
</feature>
<dbReference type="Gene3D" id="3.60.20.10">
    <property type="entry name" value="Glutamine Phosphoribosylpyrophosphate, subunit 1, domain 1"/>
    <property type="match status" value="1"/>
</dbReference>
<dbReference type="PANTHER" id="PTHR34218">
    <property type="entry name" value="PEPTIDASE S45 PENICILLIN AMIDASE"/>
    <property type="match status" value="1"/>
</dbReference>
<keyword evidence="4" id="KW-0865">Zymogen</keyword>
<dbReference type="GO" id="GO:0017000">
    <property type="term" value="P:antibiotic biosynthetic process"/>
    <property type="evidence" value="ECO:0007669"/>
    <property type="project" value="InterPro"/>
</dbReference>
<evidence type="ECO:0000256" key="1">
    <source>
        <dbReference type="ARBA" id="ARBA00006586"/>
    </source>
</evidence>
<reference evidence="8" key="2">
    <citation type="journal article" date="2024" name="Environ. Microbiol.">
        <title>Genome analysis and description of Tunturibacter gen. nov. expands the diversity of Terriglobia in tundra soils.</title>
        <authorList>
            <person name="Messyasz A."/>
            <person name="Mannisto M.K."/>
            <person name="Kerkhof L.J."/>
            <person name="Haggblom M.M."/>
        </authorList>
    </citation>
    <scope>NUCLEOTIDE SEQUENCE</scope>
    <source>
        <strain evidence="8">M8UP39</strain>
    </source>
</reference>
<dbReference type="RefSeq" id="WP_353073300.1">
    <property type="nucleotide sequence ID" value="NZ_CP132938.1"/>
</dbReference>
<evidence type="ECO:0000256" key="6">
    <source>
        <dbReference type="PIRSR" id="PIRSR001227-2"/>
    </source>
</evidence>
<dbReference type="KEGG" id="tgi:RBB81_07850"/>
<keyword evidence="6" id="KW-0106">Calcium</keyword>
<comment type="cofactor">
    <cofactor evidence="6">
        <name>Ca(2+)</name>
        <dbReference type="ChEBI" id="CHEBI:29108"/>
    </cofactor>
    <text evidence="6">Binds 1 Ca(2+) ion per dimer.</text>
</comment>
<sequence>MICCRRCLNLVLSLTLLSSTLHAAEIGDSARWKREAANVSITRDDWGIAHIHGKTDADAVFGMEYAQAEDDFNRVETNYINALGRLAEAEGESRIYQDLRMKLFIDPVALKKQYAASPAWLRTLMDAFADGLNFYLYKHPEVKPRVIQHFEPWMALSFTEGSIGGDIERIDLAQLEAFYSHPAAIHASKPITSRDEVAYVHDSDPPEPTGSNGMAIAPSNTADHHALLLINPHTSFFFRSELQMASDGNLNAYGAVTWGQFFIYQGFNERAGWMHTSSGVDAVDEYLETVEKKGDHFTYKYGNQQRPVTAEQITVPYKTDHGMAEKKFIIYRTHHGPIIRQEPSRQEPSHEESSREGNARWISIRLMHEPIKALTQSYLRTKATDYKSFRQTLELKANSSNNTIFADADGDIAYFHGNFIPRRDTTFDFTKPVDGSNPATDWKGLLTIDELPQLLNPASGWLYNSNNWPWSGAGISSLRKQDFPPYVETGTETARGLHAIRVLQNKKDFTLDTLIAAAYDSYLPWFDKTIPALLKAWNEAPLSSLLRARLTEQIAALRTWDQRWAVDSMPTSLAVFWGEDIRRLTIADAKKAGIPVEEYIATQVPSGQLLQSLASASDRLTSDFGTWKTPWGDINRFQRITGDLVQPFNDAQPSIPVGFTSSLWGSLASFGARPYPGTKKWYGTVGNSFVAVVEFGDKVRAKAVTAGGESGDPASRHFNDQAKRYATGDLRDVYFYPSDLEGHIERQYNPGN</sequence>
<feature type="binding site" evidence="6">
    <location>
        <position position="284"/>
    </location>
    <ligand>
        <name>Ca(2+)</name>
        <dbReference type="ChEBI" id="CHEBI:29108"/>
    </ligand>
</feature>
<gene>
    <name evidence="8" type="ORF">RBB81_07850</name>
</gene>
<feature type="binding site" evidence="6">
    <location>
        <position position="283"/>
    </location>
    <ligand>
        <name>Ca(2+)</name>
        <dbReference type="ChEBI" id="CHEBI:29108"/>
    </ligand>
</feature>
<dbReference type="InterPro" id="IPR023343">
    <property type="entry name" value="Penicillin_amidase_dom1"/>
</dbReference>
<protein>
    <submittedName>
        <fullName evidence="8">Penicillin acylase family protein</fullName>
    </submittedName>
</protein>
<dbReference type="AlphaFoldDB" id="A0AAU7Z5Q1"/>
<dbReference type="InterPro" id="IPR043146">
    <property type="entry name" value="Penicillin_amidase_N_B-knob"/>
</dbReference>
<feature type="binding site" evidence="6">
    <location>
        <position position="281"/>
    </location>
    <ligand>
        <name>Ca(2+)</name>
        <dbReference type="ChEBI" id="CHEBI:29108"/>
    </ligand>
</feature>
<reference evidence="8" key="1">
    <citation type="submission" date="2023-08" db="EMBL/GenBank/DDBJ databases">
        <authorList>
            <person name="Messyasz A."/>
            <person name="Mannisto M.K."/>
            <person name="Kerkhof L.J."/>
            <person name="Haggblom M."/>
        </authorList>
    </citation>
    <scope>NUCLEOTIDE SEQUENCE</scope>
    <source>
        <strain evidence="8">M8UP39</strain>
    </source>
</reference>
<evidence type="ECO:0000256" key="2">
    <source>
        <dbReference type="ARBA" id="ARBA00022729"/>
    </source>
</evidence>
<dbReference type="SUPFAM" id="SSF56235">
    <property type="entry name" value="N-terminal nucleophile aminohydrolases (Ntn hydrolases)"/>
    <property type="match status" value="1"/>
</dbReference>
<evidence type="ECO:0000256" key="7">
    <source>
        <dbReference type="SAM" id="SignalP"/>
    </source>
</evidence>
<accession>A0AAU7Z5Q1</accession>
<keyword evidence="3" id="KW-0378">Hydrolase</keyword>
<dbReference type="PANTHER" id="PTHR34218:SF3">
    <property type="entry name" value="ACYL-HOMOSERINE LACTONE ACYLASE PVDQ"/>
    <property type="match status" value="1"/>
</dbReference>